<name>A0A934INB3_9HYPH</name>
<dbReference type="GO" id="GO:0043190">
    <property type="term" value="C:ATP-binding cassette (ABC) transporter complex"/>
    <property type="evidence" value="ECO:0007669"/>
    <property type="project" value="InterPro"/>
</dbReference>
<dbReference type="GO" id="GO:0022857">
    <property type="term" value="F:transmembrane transporter activity"/>
    <property type="evidence" value="ECO:0007669"/>
    <property type="project" value="InterPro"/>
</dbReference>
<dbReference type="EMBL" id="JAEKJA010000004">
    <property type="protein sequence ID" value="MBJ3775357.1"/>
    <property type="molecule type" value="Genomic_DNA"/>
</dbReference>
<keyword evidence="3" id="KW-1185">Reference proteome</keyword>
<dbReference type="InterPro" id="IPR007210">
    <property type="entry name" value="ABC_Gly_betaine_transp_sub-bd"/>
</dbReference>
<accession>A0A934INB3</accession>
<comment type="caution">
    <text evidence="2">The sequence shown here is derived from an EMBL/GenBank/DDBJ whole genome shotgun (WGS) entry which is preliminary data.</text>
</comment>
<dbReference type="Proteomes" id="UP000609531">
    <property type="component" value="Unassembled WGS sequence"/>
</dbReference>
<dbReference type="AlphaFoldDB" id="A0A934INB3"/>
<evidence type="ECO:0000313" key="3">
    <source>
        <dbReference type="Proteomes" id="UP000609531"/>
    </source>
</evidence>
<dbReference type="CDD" id="cd13641">
    <property type="entry name" value="PBP2_HisX_like"/>
    <property type="match status" value="1"/>
</dbReference>
<protein>
    <submittedName>
        <fullName evidence="2">ABC transporter substrate-binding protein</fullName>
    </submittedName>
</protein>
<dbReference type="Gene3D" id="3.40.190.100">
    <property type="entry name" value="Glycine betaine-binding periplasmic protein, domain 2"/>
    <property type="match status" value="1"/>
</dbReference>
<feature type="domain" description="ABC-type glycine betaine transport system substrate-binding" evidence="1">
    <location>
        <begin position="12"/>
        <end position="300"/>
    </location>
</feature>
<evidence type="ECO:0000259" key="1">
    <source>
        <dbReference type="Pfam" id="PF04069"/>
    </source>
</evidence>
<reference evidence="2" key="1">
    <citation type="submission" date="2020-12" db="EMBL/GenBank/DDBJ databases">
        <title>Bacterial taxonomy.</title>
        <authorList>
            <person name="Pan X."/>
        </authorList>
    </citation>
    <scope>NUCLEOTIDE SEQUENCE</scope>
    <source>
        <strain evidence="2">B2012</strain>
    </source>
</reference>
<gene>
    <name evidence="2" type="ORF">JCR33_06645</name>
</gene>
<dbReference type="SUPFAM" id="SSF53850">
    <property type="entry name" value="Periplasmic binding protein-like II"/>
    <property type="match status" value="1"/>
</dbReference>
<organism evidence="2 3">
    <name type="scientific">Acuticoccus mangrovi</name>
    <dbReference type="NCBI Taxonomy" id="2796142"/>
    <lineage>
        <taxon>Bacteria</taxon>
        <taxon>Pseudomonadati</taxon>
        <taxon>Pseudomonadota</taxon>
        <taxon>Alphaproteobacteria</taxon>
        <taxon>Hyphomicrobiales</taxon>
        <taxon>Amorphaceae</taxon>
        <taxon>Acuticoccus</taxon>
    </lineage>
</organism>
<sequence length="324" mass="35596">MAQADCDGIDRPVVFAGLDWDSNSFHNGIASFILKNGYGCSTESIPGSTIPLLSGMARGDIDITMEMWIPNVQEAWDKAEADGDVAEIGVSYPDATQAWYVPKYLVEGDDAKAPDLKSVSDLPKYAELFADPEEPGKGRFYNCILGWGCEVFNTKKLQAYGLLDSFTNFRPGTGGALAGAIESAILRKRPIVFYYWGPTWVLGKVGDQIVQLEEPAYDKAIWDKLASTPVEEVDESFEATEYPTIKVSIAVNTDFESEAPTIVEFLKKYRLDAATVSKALAYMQDESATADEAAQWWMANNEDIWTKWVPADVAESVKSALSSS</sequence>
<dbReference type="Pfam" id="PF04069">
    <property type="entry name" value="OpuAC"/>
    <property type="match status" value="1"/>
</dbReference>
<proteinExistence type="predicted"/>
<evidence type="ECO:0000313" key="2">
    <source>
        <dbReference type="EMBL" id="MBJ3775357.1"/>
    </source>
</evidence>
<dbReference type="Gene3D" id="3.10.105.10">
    <property type="entry name" value="Dipeptide-binding Protein, Domain 3"/>
    <property type="match status" value="2"/>
</dbReference>